<keyword evidence="7" id="KW-1185">Reference proteome</keyword>
<dbReference type="Gene3D" id="1.10.10.60">
    <property type="entry name" value="Homeodomain-like"/>
    <property type="match status" value="1"/>
</dbReference>
<dbReference type="Proteomes" id="UP000828390">
    <property type="component" value="Unassembled WGS sequence"/>
</dbReference>
<comment type="caution">
    <text evidence="6">The sequence shown here is derived from an EMBL/GenBank/DDBJ whole genome shotgun (WGS) entry which is preliminary data.</text>
</comment>
<dbReference type="PANTHER" id="PTHR24324">
    <property type="entry name" value="HOMEOBOX PROTEIN HHEX"/>
    <property type="match status" value="1"/>
</dbReference>
<dbReference type="InterPro" id="IPR051000">
    <property type="entry name" value="Homeobox_DNA-bind_prot"/>
</dbReference>
<proteinExistence type="predicted"/>
<sequence length="185" mass="21072">MDVRKQFLRVKKKRKRTVITPEEMDTLETAFRKLPRPDRFAKITLAKELGKTENFVSIWFQNRRARERRLSQPTSDIQGVCTQTDGTEAGGSEWVVHQSEPLDLSDRGQREAEVTLSQAHISPTQEAWLFGRIIRMAAAAEGGILPTDSPHLEEAMMDACRGITLRDGRLLYHKDTGFQIDGLQH</sequence>
<feature type="domain" description="Homeobox" evidence="5">
    <location>
        <begin position="10"/>
        <end position="70"/>
    </location>
</feature>
<gene>
    <name evidence="6" type="ORF">DPMN_100307</name>
</gene>
<dbReference type="PANTHER" id="PTHR24324:SF9">
    <property type="entry name" value="HOMEOBOX DOMAIN-CONTAINING PROTEIN"/>
    <property type="match status" value="1"/>
</dbReference>
<dbReference type="InterPro" id="IPR001356">
    <property type="entry name" value="HD"/>
</dbReference>
<dbReference type="SUPFAM" id="SSF46689">
    <property type="entry name" value="Homeodomain-like"/>
    <property type="match status" value="1"/>
</dbReference>
<dbReference type="GO" id="GO:0030154">
    <property type="term" value="P:cell differentiation"/>
    <property type="evidence" value="ECO:0007669"/>
    <property type="project" value="TreeGrafter"/>
</dbReference>
<keyword evidence="1 3" id="KW-0238">DNA-binding</keyword>
<organism evidence="6 7">
    <name type="scientific">Dreissena polymorpha</name>
    <name type="common">Zebra mussel</name>
    <name type="synonym">Mytilus polymorpha</name>
    <dbReference type="NCBI Taxonomy" id="45954"/>
    <lineage>
        <taxon>Eukaryota</taxon>
        <taxon>Metazoa</taxon>
        <taxon>Spiralia</taxon>
        <taxon>Lophotrochozoa</taxon>
        <taxon>Mollusca</taxon>
        <taxon>Bivalvia</taxon>
        <taxon>Autobranchia</taxon>
        <taxon>Heteroconchia</taxon>
        <taxon>Euheterodonta</taxon>
        <taxon>Imparidentia</taxon>
        <taxon>Neoheterodontei</taxon>
        <taxon>Myida</taxon>
        <taxon>Dreissenoidea</taxon>
        <taxon>Dreissenidae</taxon>
        <taxon>Dreissena</taxon>
    </lineage>
</organism>
<dbReference type="SMART" id="SM00389">
    <property type="entry name" value="HOX"/>
    <property type="match status" value="1"/>
</dbReference>
<name>A0A9D4LGJ5_DREPO</name>
<evidence type="ECO:0000256" key="2">
    <source>
        <dbReference type="ARBA" id="ARBA00023155"/>
    </source>
</evidence>
<evidence type="ECO:0000313" key="6">
    <source>
        <dbReference type="EMBL" id="KAH3857695.1"/>
    </source>
</evidence>
<dbReference type="OrthoDB" id="6159439at2759"/>
<reference evidence="6" key="1">
    <citation type="journal article" date="2019" name="bioRxiv">
        <title>The Genome of the Zebra Mussel, Dreissena polymorpha: A Resource for Invasive Species Research.</title>
        <authorList>
            <person name="McCartney M.A."/>
            <person name="Auch B."/>
            <person name="Kono T."/>
            <person name="Mallez S."/>
            <person name="Zhang Y."/>
            <person name="Obille A."/>
            <person name="Becker A."/>
            <person name="Abrahante J.E."/>
            <person name="Garbe J."/>
            <person name="Badalamenti J.P."/>
            <person name="Herman A."/>
            <person name="Mangelson H."/>
            <person name="Liachko I."/>
            <person name="Sullivan S."/>
            <person name="Sone E.D."/>
            <person name="Koren S."/>
            <person name="Silverstein K.A.T."/>
            <person name="Beckman K.B."/>
            <person name="Gohl D.M."/>
        </authorList>
    </citation>
    <scope>NUCLEOTIDE SEQUENCE</scope>
    <source>
        <strain evidence="6">Duluth1</strain>
        <tissue evidence="6">Whole animal</tissue>
    </source>
</reference>
<dbReference type="EMBL" id="JAIWYP010000003">
    <property type="protein sequence ID" value="KAH3857695.1"/>
    <property type="molecule type" value="Genomic_DNA"/>
</dbReference>
<dbReference type="PROSITE" id="PS50071">
    <property type="entry name" value="HOMEOBOX_2"/>
    <property type="match status" value="1"/>
</dbReference>
<dbReference type="GO" id="GO:0006357">
    <property type="term" value="P:regulation of transcription by RNA polymerase II"/>
    <property type="evidence" value="ECO:0007669"/>
    <property type="project" value="TreeGrafter"/>
</dbReference>
<evidence type="ECO:0000259" key="5">
    <source>
        <dbReference type="PROSITE" id="PS50071"/>
    </source>
</evidence>
<accession>A0A9D4LGJ5</accession>
<evidence type="ECO:0000256" key="1">
    <source>
        <dbReference type="ARBA" id="ARBA00023125"/>
    </source>
</evidence>
<dbReference type="InterPro" id="IPR009057">
    <property type="entry name" value="Homeodomain-like_sf"/>
</dbReference>
<feature type="DNA-binding region" description="Homeobox" evidence="3">
    <location>
        <begin position="12"/>
        <end position="71"/>
    </location>
</feature>
<protein>
    <recommendedName>
        <fullName evidence="5">Homeobox domain-containing protein</fullName>
    </recommendedName>
</protein>
<dbReference type="CDD" id="cd00086">
    <property type="entry name" value="homeodomain"/>
    <property type="match status" value="1"/>
</dbReference>
<dbReference type="AlphaFoldDB" id="A0A9D4LGJ5"/>
<dbReference type="GO" id="GO:0005634">
    <property type="term" value="C:nucleus"/>
    <property type="evidence" value="ECO:0007669"/>
    <property type="project" value="UniProtKB-SubCell"/>
</dbReference>
<dbReference type="Pfam" id="PF00046">
    <property type="entry name" value="Homeodomain"/>
    <property type="match status" value="1"/>
</dbReference>
<evidence type="ECO:0000256" key="4">
    <source>
        <dbReference type="RuleBase" id="RU000682"/>
    </source>
</evidence>
<evidence type="ECO:0000256" key="3">
    <source>
        <dbReference type="PROSITE-ProRule" id="PRU00108"/>
    </source>
</evidence>
<comment type="subcellular location">
    <subcellularLocation>
        <location evidence="3 4">Nucleus</location>
    </subcellularLocation>
</comment>
<reference evidence="6" key="2">
    <citation type="submission" date="2020-11" db="EMBL/GenBank/DDBJ databases">
        <authorList>
            <person name="McCartney M.A."/>
            <person name="Auch B."/>
            <person name="Kono T."/>
            <person name="Mallez S."/>
            <person name="Becker A."/>
            <person name="Gohl D.M."/>
            <person name="Silverstein K.A.T."/>
            <person name="Koren S."/>
            <person name="Bechman K.B."/>
            <person name="Herman A."/>
            <person name="Abrahante J.E."/>
            <person name="Garbe J."/>
        </authorList>
    </citation>
    <scope>NUCLEOTIDE SEQUENCE</scope>
    <source>
        <strain evidence="6">Duluth1</strain>
        <tissue evidence="6">Whole animal</tissue>
    </source>
</reference>
<keyword evidence="2 3" id="KW-0371">Homeobox</keyword>
<keyword evidence="3 4" id="KW-0539">Nucleus</keyword>
<evidence type="ECO:0000313" key="7">
    <source>
        <dbReference type="Proteomes" id="UP000828390"/>
    </source>
</evidence>
<dbReference type="GO" id="GO:0000978">
    <property type="term" value="F:RNA polymerase II cis-regulatory region sequence-specific DNA binding"/>
    <property type="evidence" value="ECO:0007669"/>
    <property type="project" value="TreeGrafter"/>
</dbReference>